<proteinExistence type="predicted"/>
<evidence type="ECO:0000313" key="2">
    <source>
        <dbReference type="Proteomes" id="UP000285173"/>
    </source>
</evidence>
<dbReference type="EMBL" id="QSEF01000008">
    <property type="protein sequence ID" value="RGZ49110.1"/>
    <property type="molecule type" value="Genomic_DNA"/>
</dbReference>
<evidence type="ECO:0000313" key="1">
    <source>
        <dbReference type="EMBL" id="RGZ49110.1"/>
    </source>
</evidence>
<dbReference type="InterPro" id="IPR025624">
    <property type="entry name" value="PcfK"/>
</dbReference>
<accession>A0A3R6CVX4</accession>
<name>A0A3R6CVX4_9BACT</name>
<sequence>MGQVKSFNDIIADYLKQRAEEDTLFAPKFANPNKSIDECCRYILGEARKRGTAVAMSDSEVFGMAVHYYDEENIKIEKVSAGCSVSSSRKVKLTEEEKKIAREAAIKRLAEEQYQLLKKKPAKKKADTNVQQMSLF</sequence>
<comment type="caution">
    <text evidence="1">The sequence shown here is derived from an EMBL/GenBank/DDBJ whole genome shotgun (WGS) entry which is preliminary data.</text>
</comment>
<dbReference type="AlphaFoldDB" id="A0A3R6CVX4"/>
<evidence type="ECO:0008006" key="3">
    <source>
        <dbReference type="Google" id="ProtNLM"/>
    </source>
</evidence>
<protein>
    <recommendedName>
        <fullName evidence="3">PcfK-like protein</fullName>
    </recommendedName>
</protein>
<reference evidence="1 2" key="1">
    <citation type="submission" date="2018-08" db="EMBL/GenBank/DDBJ databases">
        <title>A genome reference for cultivated species of the human gut microbiota.</title>
        <authorList>
            <person name="Zou Y."/>
            <person name="Xue W."/>
            <person name="Luo G."/>
        </authorList>
    </citation>
    <scope>NUCLEOTIDE SEQUENCE [LARGE SCALE GENOMIC DNA]</scope>
    <source>
        <strain evidence="1 2">AM50-15</strain>
    </source>
</reference>
<dbReference type="Proteomes" id="UP000285173">
    <property type="component" value="Unassembled WGS sequence"/>
</dbReference>
<dbReference type="Pfam" id="PF14058">
    <property type="entry name" value="PcfK"/>
    <property type="match status" value="1"/>
</dbReference>
<gene>
    <name evidence="1" type="ORF">DW986_07095</name>
</gene>
<organism evidence="1 2">
    <name type="scientific">Parabacteroides merdae</name>
    <dbReference type="NCBI Taxonomy" id="46503"/>
    <lineage>
        <taxon>Bacteria</taxon>
        <taxon>Pseudomonadati</taxon>
        <taxon>Bacteroidota</taxon>
        <taxon>Bacteroidia</taxon>
        <taxon>Bacteroidales</taxon>
        <taxon>Tannerellaceae</taxon>
        <taxon>Parabacteroides</taxon>
    </lineage>
</organism>